<organism evidence="1 2">
    <name type="scientific">Athelia psychrophila</name>
    <dbReference type="NCBI Taxonomy" id="1759441"/>
    <lineage>
        <taxon>Eukaryota</taxon>
        <taxon>Fungi</taxon>
        <taxon>Dikarya</taxon>
        <taxon>Basidiomycota</taxon>
        <taxon>Agaricomycotina</taxon>
        <taxon>Agaricomycetes</taxon>
        <taxon>Agaricomycetidae</taxon>
        <taxon>Atheliales</taxon>
        <taxon>Atheliaceae</taxon>
        <taxon>Athelia</taxon>
    </lineage>
</organism>
<dbReference type="AlphaFoldDB" id="A0A167UTC5"/>
<evidence type="ECO:0000313" key="2">
    <source>
        <dbReference type="Proteomes" id="UP000076532"/>
    </source>
</evidence>
<dbReference type="Proteomes" id="UP000076532">
    <property type="component" value="Unassembled WGS sequence"/>
</dbReference>
<accession>A0A167UTC5</accession>
<sequence length="79" mass="9172">MCNEAIDPIPSQISVTETDRAKCLEASAKADRDSEDLKRQCRKRCTAYTLLYHEVHRRVVNEVRACFILLETVLCDWSR</sequence>
<evidence type="ECO:0000313" key="1">
    <source>
        <dbReference type="EMBL" id="KZP04280.1"/>
    </source>
</evidence>
<dbReference type="EMBL" id="KV417940">
    <property type="protein sequence ID" value="KZP04280.1"/>
    <property type="molecule type" value="Genomic_DNA"/>
</dbReference>
<gene>
    <name evidence="1" type="ORF">FIBSPDRAFT_878685</name>
</gene>
<protein>
    <submittedName>
        <fullName evidence="1">Uncharacterized protein</fullName>
    </submittedName>
</protein>
<name>A0A167UTC5_9AGAM</name>
<keyword evidence="2" id="KW-1185">Reference proteome</keyword>
<reference evidence="1 2" key="1">
    <citation type="journal article" date="2016" name="Mol. Biol. Evol.">
        <title>Comparative Genomics of Early-Diverging Mushroom-Forming Fungi Provides Insights into the Origins of Lignocellulose Decay Capabilities.</title>
        <authorList>
            <person name="Nagy L.G."/>
            <person name="Riley R."/>
            <person name="Tritt A."/>
            <person name="Adam C."/>
            <person name="Daum C."/>
            <person name="Floudas D."/>
            <person name="Sun H."/>
            <person name="Yadav J.S."/>
            <person name="Pangilinan J."/>
            <person name="Larsson K.H."/>
            <person name="Matsuura K."/>
            <person name="Barry K."/>
            <person name="Labutti K."/>
            <person name="Kuo R."/>
            <person name="Ohm R.A."/>
            <person name="Bhattacharya S.S."/>
            <person name="Shirouzu T."/>
            <person name="Yoshinaga Y."/>
            <person name="Martin F.M."/>
            <person name="Grigoriev I.V."/>
            <person name="Hibbett D.S."/>
        </authorList>
    </citation>
    <scope>NUCLEOTIDE SEQUENCE [LARGE SCALE GENOMIC DNA]</scope>
    <source>
        <strain evidence="1 2">CBS 109695</strain>
    </source>
</reference>
<proteinExistence type="predicted"/>